<proteinExistence type="predicted"/>
<gene>
    <name evidence="1" type="ORF">EVG22_32250</name>
</gene>
<dbReference type="RefSeq" id="WP_000724334.1">
    <property type="nucleotide sequence ID" value="NZ_CP035727.2"/>
</dbReference>
<dbReference type="AlphaFoldDB" id="A0A7U1BB88"/>
<reference evidence="1" key="1">
    <citation type="submission" date="2020-12" db="EMBL/GenBank/DDBJ databases">
        <title>Identification and Characterization of Andalusicin N terminally Dimethylated Class III Lantibiotic from Bacillus thuringiensis sv. andalusiensis.</title>
        <authorList>
            <person name="Grigoreva A."/>
            <person name="Andreeva J."/>
            <person name="Serebryakova M."/>
            <person name="Garcia A.H."/>
            <person name="Slonova D."/>
            <person name="Nair S.K."/>
            <person name="Lippens G."/>
            <person name="Severinov K."/>
            <person name="Dubiley S."/>
        </authorList>
    </citation>
    <scope>NUCLEOTIDE SEQUENCE</scope>
    <source>
        <strain evidence="1">NRRL B-23139</strain>
    </source>
</reference>
<evidence type="ECO:0000313" key="1">
    <source>
        <dbReference type="EMBL" id="QQY95977.1"/>
    </source>
</evidence>
<protein>
    <submittedName>
        <fullName evidence="1">Uncharacterized protein</fullName>
    </submittedName>
</protein>
<dbReference type="GeneID" id="301200873"/>
<organism evidence="1">
    <name type="scientific">Bacillus thuringiensis serovar andalousiensis</name>
    <dbReference type="NCBI Taxonomy" id="257985"/>
    <lineage>
        <taxon>Bacteria</taxon>
        <taxon>Bacillati</taxon>
        <taxon>Bacillota</taxon>
        <taxon>Bacilli</taxon>
        <taxon>Bacillales</taxon>
        <taxon>Bacillaceae</taxon>
        <taxon>Bacillus</taxon>
        <taxon>Bacillus cereus group</taxon>
    </lineage>
</organism>
<dbReference type="Proteomes" id="UP000501374">
    <property type="component" value="Chromosome"/>
</dbReference>
<name>A0A7U1BB88_BACTU</name>
<dbReference type="EMBL" id="CP035727">
    <property type="protein sequence ID" value="QQY95977.1"/>
    <property type="molecule type" value="Genomic_DNA"/>
</dbReference>
<sequence>MKKISVTLVGVVTALTLFLNVSHNSVNHQEASQFIKDVIVQYAHGNTG</sequence>
<accession>A0A7U1BB88</accession>